<name>A0A0K0FJ62_STRVS</name>
<protein>
    <submittedName>
        <fullName evidence="2">Uncharacterized protein</fullName>
    </submittedName>
</protein>
<dbReference type="STRING" id="75913.A0A0K0FJ62"/>
<reference evidence="2" key="2">
    <citation type="submission" date="2015-08" db="UniProtKB">
        <authorList>
            <consortium name="WormBaseParasite"/>
        </authorList>
    </citation>
    <scope>IDENTIFICATION</scope>
</reference>
<dbReference type="AlphaFoldDB" id="A0A0K0FJ62"/>
<evidence type="ECO:0000313" key="2">
    <source>
        <dbReference type="WBParaSite" id="SVE_0893500.1"/>
    </source>
</evidence>
<keyword evidence="1" id="KW-1185">Reference proteome</keyword>
<accession>A0A0K0FJ62</accession>
<sequence>MSQHFAKRIVFKEGTDERPIDLIFAFSIHDILRDSEDVKMKNSKIEILQYINNSVSYRTYKQGKLETAVGSLQSVNKNDNTVMIKSKKNSMIKRLVLEIRSLKNFEVERSKNE</sequence>
<dbReference type="WBParaSite" id="SVE_0893500.1">
    <property type="protein sequence ID" value="SVE_0893500.1"/>
    <property type="gene ID" value="SVE_0893500"/>
</dbReference>
<dbReference type="Proteomes" id="UP000035680">
    <property type="component" value="Unassembled WGS sequence"/>
</dbReference>
<evidence type="ECO:0000313" key="1">
    <source>
        <dbReference type="Proteomes" id="UP000035680"/>
    </source>
</evidence>
<organism evidence="1 2">
    <name type="scientific">Strongyloides venezuelensis</name>
    <name type="common">Threadworm</name>
    <dbReference type="NCBI Taxonomy" id="75913"/>
    <lineage>
        <taxon>Eukaryota</taxon>
        <taxon>Metazoa</taxon>
        <taxon>Ecdysozoa</taxon>
        <taxon>Nematoda</taxon>
        <taxon>Chromadorea</taxon>
        <taxon>Rhabditida</taxon>
        <taxon>Tylenchina</taxon>
        <taxon>Panagrolaimomorpha</taxon>
        <taxon>Strongyloidoidea</taxon>
        <taxon>Strongyloididae</taxon>
        <taxon>Strongyloides</taxon>
    </lineage>
</organism>
<proteinExistence type="predicted"/>
<reference evidence="1" key="1">
    <citation type="submission" date="2014-07" db="EMBL/GenBank/DDBJ databases">
        <authorList>
            <person name="Martin A.A"/>
            <person name="De Silva N."/>
        </authorList>
    </citation>
    <scope>NUCLEOTIDE SEQUENCE</scope>
</reference>